<keyword evidence="3" id="KW-1185">Reference proteome</keyword>
<proteinExistence type="predicted"/>
<gene>
    <name evidence="2" type="ORF">K435DRAFT_875477</name>
</gene>
<name>A0A4S8KU67_DENBC</name>
<dbReference type="AlphaFoldDB" id="A0A4S8KU67"/>
<sequence>MCDLSGLSADNANPDLRTPKLGSTAGNRAEEQFVVVNSADNANPDFRTPKLGSELQEAMRVYDFEESVM</sequence>
<evidence type="ECO:0000256" key="1">
    <source>
        <dbReference type="SAM" id="MobiDB-lite"/>
    </source>
</evidence>
<feature type="region of interest" description="Disordered" evidence="1">
    <location>
        <begin position="1"/>
        <end position="28"/>
    </location>
</feature>
<evidence type="ECO:0000313" key="3">
    <source>
        <dbReference type="Proteomes" id="UP000297245"/>
    </source>
</evidence>
<dbReference type="EMBL" id="ML180027">
    <property type="protein sequence ID" value="THU79422.1"/>
    <property type="molecule type" value="Genomic_DNA"/>
</dbReference>
<reference evidence="2 3" key="1">
    <citation type="journal article" date="2019" name="Nat. Ecol. Evol.">
        <title>Megaphylogeny resolves global patterns of mushroom evolution.</title>
        <authorList>
            <person name="Varga T."/>
            <person name="Krizsan K."/>
            <person name="Foldi C."/>
            <person name="Dima B."/>
            <person name="Sanchez-Garcia M."/>
            <person name="Sanchez-Ramirez S."/>
            <person name="Szollosi G.J."/>
            <person name="Szarkandi J.G."/>
            <person name="Papp V."/>
            <person name="Albert L."/>
            <person name="Andreopoulos W."/>
            <person name="Angelini C."/>
            <person name="Antonin V."/>
            <person name="Barry K.W."/>
            <person name="Bougher N.L."/>
            <person name="Buchanan P."/>
            <person name="Buyck B."/>
            <person name="Bense V."/>
            <person name="Catcheside P."/>
            <person name="Chovatia M."/>
            <person name="Cooper J."/>
            <person name="Damon W."/>
            <person name="Desjardin D."/>
            <person name="Finy P."/>
            <person name="Geml J."/>
            <person name="Haridas S."/>
            <person name="Hughes K."/>
            <person name="Justo A."/>
            <person name="Karasinski D."/>
            <person name="Kautmanova I."/>
            <person name="Kiss B."/>
            <person name="Kocsube S."/>
            <person name="Kotiranta H."/>
            <person name="LaButti K.M."/>
            <person name="Lechner B.E."/>
            <person name="Liimatainen K."/>
            <person name="Lipzen A."/>
            <person name="Lukacs Z."/>
            <person name="Mihaltcheva S."/>
            <person name="Morgado L.N."/>
            <person name="Niskanen T."/>
            <person name="Noordeloos M.E."/>
            <person name="Ohm R.A."/>
            <person name="Ortiz-Santana B."/>
            <person name="Ovrebo C."/>
            <person name="Racz N."/>
            <person name="Riley R."/>
            <person name="Savchenko A."/>
            <person name="Shiryaev A."/>
            <person name="Soop K."/>
            <person name="Spirin V."/>
            <person name="Szebenyi C."/>
            <person name="Tomsovsky M."/>
            <person name="Tulloss R.E."/>
            <person name="Uehling J."/>
            <person name="Grigoriev I.V."/>
            <person name="Vagvolgyi C."/>
            <person name="Papp T."/>
            <person name="Martin F.M."/>
            <person name="Miettinen O."/>
            <person name="Hibbett D.S."/>
            <person name="Nagy L.G."/>
        </authorList>
    </citation>
    <scope>NUCLEOTIDE SEQUENCE [LARGE SCALE GENOMIC DNA]</scope>
    <source>
        <strain evidence="2 3">CBS 962.96</strain>
    </source>
</reference>
<dbReference type="Proteomes" id="UP000297245">
    <property type="component" value="Unassembled WGS sequence"/>
</dbReference>
<protein>
    <submittedName>
        <fullName evidence="2">Uncharacterized protein</fullName>
    </submittedName>
</protein>
<organism evidence="2 3">
    <name type="scientific">Dendrothele bispora (strain CBS 962.96)</name>
    <dbReference type="NCBI Taxonomy" id="1314807"/>
    <lineage>
        <taxon>Eukaryota</taxon>
        <taxon>Fungi</taxon>
        <taxon>Dikarya</taxon>
        <taxon>Basidiomycota</taxon>
        <taxon>Agaricomycotina</taxon>
        <taxon>Agaricomycetes</taxon>
        <taxon>Agaricomycetidae</taxon>
        <taxon>Agaricales</taxon>
        <taxon>Agaricales incertae sedis</taxon>
        <taxon>Dendrothele</taxon>
    </lineage>
</organism>
<accession>A0A4S8KU67</accession>
<evidence type="ECO:0000313" key="2">
    <source>
        <dbReference type="EMBL" id="THU79422.1"/>
    </source>
</evidence>